<dbReference type="RefSeq" id="WP_198319889.1">
    <property type="nucleotide sequence ID" value="NZ_CP022540.1"/>
</dbReference>
<keyword evidence="4" id="KW-1185">Reference proteome</keyword>
<accession>A0A222E169</accession>
<reference evidence="3 4" key="1">
    <citation type="submission" date="2017-07" db="EMBL/GenBank/DDBJ databases">
        <title>Genome Sequence of Antarctobacter heliothermus Strain SMS3 Isolated from a culture of the Diatom Skeletonema marinoi.</title>
        <authorList>
            <person name="Topel M."/>
            <person name="Pinder M.I.M."/>
            <person name="Johansson O.N."/>
            <person name="Kourtchenko O."/>
            <person name="Godhe A."/>
            <person name="Clarke A.K."/>
        </authorList>
    </citation>
    <scope>NUCLEOTIDE SEQUENCE [LARGE SCALE GENOMIC DNA]</scope>
    <source>
        <strain evidence="3 4">SMS3</strain>
    </source>
</reference>
<feature type="signal peptide" evidence="2">
    <location>
        <begin position="1"/>
        <end position="25"/>
    </location>
</feature>
<gene>
    <name evidence="3" type="ORF">ANTHELSMS3_01256</name>
</gene>
<evidence type="ECO:0000313" key="3">
    <source>
        <dbReference type="EMBL" id="ASP19967.1"/>
    </source>
</evidence>
<protein>
    <submittedName>
        <fullName evidence="3">Dihydroxy-acid dehydratase</fullName>
    </submittedName>
</protein>
<evidence type="ECO:0000313" key="4">
    <source>
        <dbReference type="Proteomes" id="UP000203589"/>
    </source>
</evidence>
<feature type="region of interest" description="Disordered" evidence="1">
    <location>
        <begin position="209"/>
        <end position="243"/>
    </location>
</feature>
<dbReference type="KEGG" id="aht:ANTHELSMS3_01256"/>
<name>A0A222E169_9RHOB</name>
<dbReference type="Proteomes" id="UP000203589">
    <property type="component" value="Chromosome"/>
</dbReference>
<keyword evidence="2" id="KW-0732">Signal</keyword>
<feature type="chain" id="PRO_5012736418" evidence="2">
    <location>
        <begin position="26"/>
        <end position="243"/>
    </location>
</feature>
<dbReference type="EMBL" id="CP022540">
    <property type="protein sequence ID" value="ASP19967.1"/>
    <property type="molecule type" value="Genomic_DNA"/>
</dbReference>
<dbReference type="AlphaFoldDB" id="A0A222E169"/>
<feature type="compositionally biased region" description="Polar residues" evidence="1">
    <location>
        <begin position="209"/>
        <end position="227"/>
    </location>
</feature>
<organism evidence="3 4">
    <name type="scientific">Antarctobacter heliothermus</name>
    <dbReference type="NCBI Taxonomy" id="74033"/>
    <lineage>
        <taxon>Bacteria</taxon>
        <taxon>Pseudomonadati</taxon>
        <taxon>Pseudomonadota</taxon>
        <taxon>Alphaproteobacteria</taxon>
        <taxon>Rhodobacterales</taxon>
        <taxon>Roseobacteraceae</taxon>
        <taxon>Antarctobacter</taxon>
    </lineage>
</organism>
<proteinExistence type="predicted"/>
<sequence>MAAVRKLLCAAGVLLVSGCLGGVPASNPDKTETEAREGLAAFFARGGSTGGRRAAPLARVNLAGGDVVVAGPDGYCIDPSTRRSASERGFALIASCHILSGGKVGRPVVPMLVTVTVGPRGDGTDLPSPKAIAQAANAVLLDGKASPDQVTAHLASGGDDMFDGSDPRYWRAAFLQGNRMVGLALYAPRGSALAGDQGATMILRVKNRIAQSSRTNTPRTGTPTQKPTDGLLGRLFNRQDLPQ</sequence>
<dbReference type="PROSITE" id="PS51257">
    <property type="entry name" value="PROKAR_LIPOPROTEIN"/>
    <property type="match status" value="1"/>
</dbReference>
<evidence type="ECO:0000256" key="2">
    <source>
        <dbReference type="SAM" id="SignalP"/>
    </source>
</evidence>
<evidence type="ECO:0000256" key="1">
    <source>
        <dbReference type="SAM" id="MobiDB-lite"/>
    </source>
</evidence>